<accession>A0A0G1I2F1</accession>
<proteinExistence type="predicted"/>
<dbReference type="InterPro" id="IPR024439">
    <property type="entry name" value="RNHCP"/>
</dbReference>
<evidence type="ECO:0000313" key="2">
    <source>
        <dbReference type="EMBL" id="KKT53003.1"/>
    </source>
</evidence>
<evidence type="ECO:0000259" key="1">
    <source>
        <dbReference type="Pfam" id="PF12647"/>
    </source>
</evidence>
<gene>
    <name evidence="2" type="ORF">VE96_C0004G0015</name>
</gene>
<dbReference type="GO" id="GO:0006325">
    <property type="term" value="P:chromatin organization"/>
    <property type="evidence" value="ECO:0007669"/>
    <property type="project" value="UniProtKB-KW"/>
</dbReference>
<protein>
    <recommendedName>
        <fullName evidence="1">RNHCP domain-containing protein</fullName>
    </recommendedName>
</protein>
<name>A0A0G1I2F1_UNCK3</name>
<feature type="domain" description="RNHCP" evidence="1">
    <location>
        <begin position="11"/>
        <end position="93"/>
    </location>
</feature>
<dbReference type="AlphaFoldDB" id="A0A0G1I2F1"/>
<sequence>MDRKNFIRTKEDFTCENCGHRVKGSGYTNHCPKCLYSQHVDGVPGDRANPCGGLMAPVAVELKRGAYILTHKCLRCGKTKLNKTAPDDDTEQIIKLNTNWRV</sequence>
<reference evidence="2 3" key="1">
    <citation type="journal article" date="2015" name="Nature">
        <title>rRNA introns, odd ribosomes, and small enigmatic genomes across a large radiation of phyla.</title>
        <authorList>
            <person name="Brown C.T."/>
            <person name="Hug L.A."/>
            <person name="Thomas B.C."/>
            <person name="Sharon I."/>
            <person name="Castelle C.J."/>
            <person name="Singh A."/>
            <person name="Wilkins M.J."/>
            <person name="Williams K.H."/>
            <person name="Banfield J.F."/>
        </authorList>
    </citation>
    <scope>NUCLEOTIDE SEQUENCE [LARGE SCALE GENOMIC DNA]</scope>
</reference>
<dbReference type="GO" id="GO:0070461">
    <property type="term" value="C:SAGA-type complex"/>
    <property type="evidence" value="ECO:0007669"/>
    <property type="project" value="UniProtKB-ARBA"/>
</dbReference>
<dbReference type="EMBL" id="LCIJ01000004">
    <property type="protein sequence ID" value="KKT53003.1"/>
    <property type="molecule type" value="Genomic_DNA"/>
</dbReference>
<comment type="caution">
    <text evidence="2">The sequence shown here is derived from an EMBL/GenBank/DDBJ whole genome shotgun (WGS) entry which is preliminary data.</text>
</comment>
<organism evidence="2 3">
    <name type="scientific">candidate division Kazan bacterium GW2011_GWA1_44_22</name>
    <dbReference type="NCBI Taxonomy" id="1620410"/>
    <lineage>
        <taxon>Bacteria</taxon>
        <taxon>Bacteria division Kazan-3B-28</taxon>
    </lineage>
</organism>
<dbReference type="PATRIC" id="fig|1620410.3.peg.91"/>
<dbReference type="GO" id="GO:0008270">
    <property type="term" value="F:zinc ion binding"/>
    <property type="evidence" value="ECO:0007669"/>
    <property type="project" value="UniProtKB-KW"/>
</dbReference>
<dbReference type="Proteomes" id="UP000034752">
    <property type="component" value="Unassembled WGS sequence"/>
</dbReference>
<dbReference type="Pfam" id="PF12647">
    <property type="entry name" value="RNHCP"/>
    <property type="match status" value="1"/>
</dbReference>
<evidence type="ECO:0000313" key="3">
    <source>
        <dbReference type="Proteomes" id="UP000034752"/>
    </source>
</evidence>